<keyword evidence="1" id="KW-0812">Transmembrane</keyword>
<proteinExistence type="predicted"/>
<dbReference type="PANTHER" id="PTHR19346">
    <property type="entry name" value="SUGAR PHOSPHATE TRANSPORTER DOMAIN-CONTAINING PROTEIN"/>
    <property type="match status" value="1"/>
</dbReference>
<evidence type="ECO:0000313" key="2">
    <source>
        <dbReference type="EMBL" id="KAK8376105.1"/>
    </source>
</evidence>
<dbReference type="PANTHER" id="PTHR19346:SF4">
    <property type="entry name" value="SUGAR PHOSPHATE TRANSPORTER DOMAIN-CONTAINING PROTEIN"/>
    <property type="match status" value="1"/>
</dbReference>
<dbReference type="EMBL" id="JARAKH010000049">
    <property type="protein sequence ID" value="KAK8376105.1"/>
    <property type="molecule type" value="Genomic_DNA"/>
</dbReference>
<evidence type="ECO:0000313" key="3">
    <source>
        <dbReference type="Proteomes" id="UP001487740"/>
    </source>
</evidence>
<feature type="transmembrane region" description="Helical" evidence="1">
    <location>
        <begin position="40"/>
        <end position="58"/>
    </location>
</feature>
<feature type="transmembrane region" description="Helical" evidence="1">
    <location>
        <begin position="9"/>
        <end position="28"/>
    </location>
</feature>
<dbReference type="InterPro" id="IPR026505">
    <property type="entry name" value="Solute_c_fam_35_mem_F3/F4"/>
</dbReference>
<comment type="caution">
    <text evidence="2">The sequence shown here is derived from an EMBL/GenBank/DDBJ whole genome shotgun (WGS) entry which is preliminary data.</text>
</comment>
<gene>
    <name evidence="2" type="ORF">O3P69_008674</name>
</gene>
<evidence type="ECO:0000256" key="1">
    <source>
        <dbReference type="SAM" id="Phobius"/>
    </source>
</evidence>
<organism evidence="2 3">
    <name type="scientific">Scylla paramamosain</name>
    <name type="common">Mud crab</name>
    <dbReference type="NCBI Taxonomy" id="85552"/>
    <lineage>
        <taxon>Eukaryota</taxon>
        <taxon>Metazoa</taxon>
        <taxon>Ecdysozoa</taxon>
        <taxon>Arthropoda</taxon>
        <taxon>Crustacea</taxon>
        <taxon>Multicrustacea</taxon>
        <taxon>Malacostraca</taxon>
        <taxon>Eumalacostraca</taxon>
        <taxon>Eucarida</taxon>
        <taxon>Decapoda</taxon>
        <taxon>Pleocyemata</taxon>
        <taxon>Brachyura</taxon>
        <taxon>Eubrachyura</taxon>
        <taxon>Portunoidea</taxon>
        <taxon>Portunidae</taxon>
        <taxon>Portuninae</taxon>
        <taxon>Scylla</taxon>
    </lineage>
</organism>
<reference evidence="2 3" key="1">
    <citation type="submission" date="2023-03" db="EMBL/GenBank/DDBJ databases">
        <title>High-quality genome of Scylla paramamosain provides insights in environmental adaptation.</title>
        <authorList>
            <person name="Zhang L."/>
        </authorList>
    </citation>
    <scope>NUCLEOTIDE SEQUENCE [LARGE SCALE GENOMIC DNA]</scope>
    <source>
        <strain evidence="2">LZ_2023a</strain>
        <tissue evidence="2">Muscle</tissue>
    </source>
</reference>
<keyword evidence="3" id="KW-1185">Reference proteome</keyword>
<name>A0AAW0SL37_SCYPA</name>
<protein>
    <submittedName>
        <fullName evidence="2">Uncharacterized protein</fullName>
    </submittedName>
</protein>
<keyword evidence="1" id="KW-1133">Transmembrane helix</keyword>
<sequence>MIRGRVGKFMTRCCLFCMPWLVTGYMHVYSLRILDCTDVMALYSAHVSFVFLLSWVILHDQFVGVRLPSRDVVFRALVAMREFSVMINHSQTRDAGGGIVTGEKSVRGRPVIVNDSRPRREDTHLGVSRILLTHREVYHSASSKLDVMGQGMQRRAVRGYGDCVASDEEVCELLDERRAN</sequence>
<accession>A0AAW0SL37</accession>
<keyword evidence="1" id="KW-0472">Membrane</keyword>
<dbReference type="AlphaFoldDB" id="A0AAW0SL37"/>
<dbReference type="Proteomes" id="UP001487740">
    <property type="component" value="Unassembled WGS sequence"/>
</dbReference>